<feature type="binding site" description="proximal binding residue" evidence="4">
    <location>
        <position position="337"/>
    </location>
    <ligand>
        <name>heme b</name>
        <dbReference type="ChEBI" id="CHEBI:60344"/>
    </ligand>
    <ligandPart>
        <name>Fe</name>
        <dbReference type="ChEBI" id="CHEBI:18248"/>
    </ligandPart>
</feature>
<evidence type="ECO:0000256" key="4">
    <source>
        <dbReference type="PIRSR" id="PIRSR600898-1"/>
    </source>
</evidence>
<dbReference type="OrthoDB" id="10262710at2759"/>
<keyword evidence="2 4" id="KW-0479">Metal-binding</keyword>
<dbReference type="PANTHER" id="PTHR28657">
    <property type="entry name" value="INDOLEAMINE 2,3-DIOXYGENASE"/>
    <property type="match status" value="1"/>
</dbReference>
<dbReference type="GO" id="GO:0034354">
    <property type="term" value="P:'de novo' NAD+ biosynthetic process from L-tryptophan"/>
    <property type="evidence" value="ECO:0007669"/>
    <property type="project" value="TreeGrafter"/>
</dbReference>
<evidence type="ECO:0000313" key="5">
    <source>
        <dbReference type="Proteomes" id="UP000085678"/>
    </source>
</evidence>
<name>A0A1S3KI68_LINAN</name>
<gene>
    <name evidence="6" type="primary">LOC106182094</name>
</gene>
<evidence type="ECO:0000256" key="3">
    <source>
        <dbReference type="ARBA" id="ARBA00023004"/>
    </source>
</evidence>
<dbReference type="RefSeq" id="XP_013422192.1">
    <property type="nucleotide sequence ID" value="XM_013566738.2"/>
</dbReference>
<protein>
    <submittedName>
        <fullName evidence="6">Indoleamine 2,3-dioxygenase 2</fullName>
    </submittedName>
</protein>
<dbReference type="AlphaFoldDB" id="A0A1S3KI68"/>
<dbReference type="GO" id="GO:0019441">
    <property type="term" value="P:L-tryptophan catabolic process to kynurenine"/>
    <property type="evidence" value="ECO:0007669"/>
    <property type="project" value="InterPro"/>
</dbReference>
<dbReference type="SUPFAM" id="SSF140959">
    <property type="entry name" value="Indolic compounds 2,3-dioxygenase-like"/>
    <property type="match status" value="2"/>
</dbReference>
<dbReference type="PANTHER" id="PTHR28657:SF5">
    <property type="entry name" value="INDOLEAMINE 2,3-DIOXYGENASE"/>
    <property type="match status" value="1"/>
</dbReference>
<accession>A0A1S3KI68</accession>
<dbReference type="InterPro" id="IPR037217">
    <property type="entry name" value="Trp/Indoleamine_2_3_dOase-like"/>
</dbReference>
<evidence type="ECO:0000256" key="1">
    <source>
        <dbReference type="ARBA" id="ARBA00007119"/>
    </source>
</evidence>
<dbReference type="GO" id="GO:0046872">
    <property type="term" value="F:metal ion binding"/>
    <property type="evidence" value="ECO:0007669"/>
    <property type="project" value="UniProtKB-KW"/>
</dbReference>
<proteinExistence type="inferred from homology"/>
<organism evidence="5 6">
    <name type="scientific">Lingula anatina</name>
    <name type="common">Brachiopod</name>
    <name type="synonym">Lingula unguis</name>
    <dbReference type="NCBI Taxonomy" id="7574"/>
    <lineage>
        <taxon>Eukaryota</taxon>
        <taxon>Metazoa</taxon>
        <taxon>Spiralia</taxon>
        <taxon>Lophotrochozoa</taxon>
        <taxon>Brachiopoda</taxon>
        <taxon>Linguliformea</taxon>
        <taxon>Lingulata</taxon>
        <taxon>Lingulida</taxon>
        <taxon>Linguloidea</taxon>
        <taxon>Lingulidae</taxon>
        <taxon>Lingula</taxon>
    </lineage>
</organism>
<dbReference type="Gene3D" id="1.20.58.480">
    <property type="match status" value="2"/>
</dbReference>
<reference evidence="6" key="1">
    <citation type="submission" date="2025-08" db="UniProtKB">
        <authorList>
            <consortium name="RefSeq"/>
        </authorList>
    </citation>
    <scope>IDENTIFICATION</scope>
    <source>
        <tissue evidence="6">Gonads</tissue>
    </source>
</reference>
<keyword evidence="3 4" id="KW-0408">Iron</keyword>
<dbReference type="Pfam" id="PF01231">
    <property type="entry name" value="IDO"/>
    <property type="match status" value="2"/>
</dbReference>
<evidence type="ECO:0000313" key="6">
    <source>
        <dbReference type="RefSeq" id="XP_013422192.1"/>
    </source>
</evidence>
<dbReference type="GO" id="GO:0033754">
    <property type="term" value="F:indoleamine 2,3-dioxygenase activity"/>
    <property type="evidence" value="ECO:0007669"/>
    <property type="project" value="TreeGrafter"/>
</dbReference>
<sequence>MDINLRYYRISETVGFLLEEPLTELPSYFEAWSELGKNVPHYLSQHELRSRVEKMPLLDYTQLSDYHQYCLAHLLLSFIGAGYVWQEGDKGVVQSVPASLAIPWCGVSDYLGIHPIISHTDFALVNWTKIEPQRPLELCNLQNICRLPGGKHMEWFSLVTVQMEMDFASGIRPLLSAIDSVEHGNDDQLIQALRGLQDTLCKMKKTISRMHDELDADVFYNVIRPYLNGWGGAGSPLPQGLIYEGVSEQPVQLSGGSAAQSTSMQFIDHVLGIEHKEDHTAFLKRMRDYMPAPHRQFLQDLSNRPRVKEYVEASDNKELVKEYNLTVEAVKNFRSYHIQLVAKYIVVQSNRVNRNKSYESVEKKGTGGQSLMPFLKGIRNTTAAATVQKEPLLGQVFPCLIFLGNKDELDADVFYNVIRPYLNGWGGAGSPLPQGLIYEGVSDQPVQLSGGSAAQSTSMQFIDHVLGIVHKEDHTAFLKRMRDYMPAPHRQFLQDLSNRPRVKEYVEASDNKELVKEYNLTVEAVKNFRSYHIQLVAKYIVVQSNRVNRNKSYESVEKKGTGGQSLMPFLKGIRNTTAAATVQKEPVT</sequence>
<comment type="similarity">
    <text evidence="1">Belongs to the indoleamine 2,3-dioxygenase family.</text>
</comment>
<dbReference type="Proteomes" id="UP000085678">
    <property type="component" value="Unplaced"/>
</dbReference>
<keyword evidence="5" id="KW-1185">Reference proteome</keyword>
<keyword evidence="4" id="KW-0349">Heme</keyword>
<dbReference type="GO" id="GO:0005737">
    <property type="term" value="C:cytoplasm"/>
    <property type="evidence" value="ECO:0007669"/>
    <property type="project" value="TreeGrafter"/>
</dbReference>
<dbReference type="GeneID" id="106182094"/>
<dbReference type="STRING" id="7574.A0A1S3KI68"/>
<evidence type="ECO:0000256" key="2">
    <source>
        <dbReference type="ARBA" id="ARBA00022723"/>
    </source>
</evidence>
<dbReference type="InParanoid" id="A0A1S3KI68"/>
<dbReference type="KEGG" id="lak:106182094"/>
<dbReference type="GO" id="GO:0020037">
    <property type="term" value="F:heme binding"/>
    <property type="evidence" value="ECO:0007669"/>
    <property type="project" value="InterPro"/>
</dbReference>
<dbReference type="InterPro" id="IPR000898">
    <property type="entry name" value="Indolamine_dOase"/>
</dbReference>
<dbReference type="GO" id="GO:0004833">
    <property type="term" value="F:L-tryptophan 2,3-dioxygenase activity"/>
    <property type="evidence" value="ECO:0007669"/>
    <property type="project" value="TreeGrafter"/>
</dbReference>